<gene>
    <name evidence="5" type="ORF">GCM10007043_02160</name>
</gene>
<dbReference type="GO" id="GO:0046914">
    <property type="term" value="F:transition metal ion binding"/>
    <property type="evidence" value="ECO:0007669"/>
    <property type="project" value="InterPro"/>
</dbReference>
<dbReference type="InterPro" id="IPR022689">
    <property type="entry name" value="Iron_dep_repressor"/>
</dbReference>
<reference evidence="5" key="1">
    <citation type="journal article" date="2014" name="Int. J. Syst. Evol. Microbiol.">
        <title>Complete genome sequence of Corynebacterium casei LMG S-19264T (=DSM 44701T), isolated from a smear-ripened cheese.</title>
        <authorList>
            <consortium name="US DOE Joint Genome Institute (JGI-PGF)"/>
            <person name="Walter F."/>
            <person name="Albersmeier A."/>
            <person name="Kalinowski J."/>
            <person name="Ruckert C."/>
        </authorList>
    </citation>
    <scope>NUCLEOTIDE SEQUENCE</scope>
    <source>
        <strain evidence="5">JCM 14719</strain>
    </source>
</reference>
<keyword evidence="2" id="KW-0238">DNA-binding</keyword>
<dbReference type="PRINTS" id="PR00598">
    <property type="entry name" value="HTHMARR"/>
</dbReference>
<evidence type="ECO:0000259" key="4">
    <source>
        <dbReference type="PROSITE" id="PS50995"/>
    </source>
</evidence>
<dbReference type="EMBL" id="BMOF01000002">
    <property type="protein sequence ID" value="GGJ92017.1"/>
    <property type="molecule type" value="Genomic_DNA"/>
</dbReference>
<keyword evidence="1" id="KW-0805">Transcription regulation</keyword>
<dbReference type="InterPro" id="IPR011991">
    <property type="entry name" value="ArsR-like_HTH"/>
</dbReference>
<dbReference type="GO" id="GO:0003677">
    <property type="term" value="F:DNA binding"/>
    <property type="evidence" value="ECO:0007669"/>
    <property type="project" value="UniProtKB-KW"/>
</dbReference>
<dbReference type="InterPro" id="IPR023187">
    <property type="entry name" value="Tscrpt_reg_MarR-type_CS"/>
</dbReference>
<organism evidence="5 6">
    <name type="scientific">Calditerricola satsumensis</name>
    <dbReference type="NCBI Taxonomy" id="373054"/>
    <lineage>
        <taxon>Bacteria</taxon>
        <taxon>Bacillati</taxon>
        <taxon>Bacillota</taxon>
        <taxon>Bacilli</taxon>
        <taxon>Bacillales</taxon>
        <taxon>Bacillaceae</taxon>
        <taxon>Calditerricola</taxon>
    </lineage>
</organism>
<reference evidence="5" key="2">
    <citation type="submission" date="2020-09" db="EMBL/GenBank/DDBJ databases">
        <authorList>
            <person name="Sun Q."/>
            <person name="Ohkuma M."/>
        </authorList>
    </citation>
    <scope>NUCLEOTIDE SEQUENCE</scope>
    <source>
        <strain evidence="5">JCM 14719</strain>
    </source>
</reference>
<dbReference type="PANTHER" id="PTHR33164">
    <property type="entry name" value="TRANSCRIPTIONAL REGULATOR, MARR FAMILY"/>
    <property type="match status" value="1"/>
</dbReference>
<proteinExistence type="predicted"/>
<dbReference type="GO" id="GO:0006950">
    <property type="term" value="P:response to stress"/>
    <property type="evidence" value="ECO:0007669"/>
    <property type="project" value="TreeGrafter"/>
</dbReference>
<dbReference type="InterPro" id="IPR036390">
    <property type="entry name" value="WH_DNA-bd_sf"/>
</dbReference>
<sequence>MTVNRVPDHGQALHALGHGIRRLNLQMKRVFLAVAQEGALTPGQMGLLFHLAQDGTAKVSDLSDRLGITPGAVTGMVDKLEEQGLVERVRIRNDRRVVHVRLTDAGRRHVEQVRARFMRLLGDAFRGFPAARVAEMGAVVNAIADALECHFEGENRR</sequence>
<evidence type="ECO:0000313" key="5">
    <source>
        <dbReference type="EMBL" id="GGJ92017.1"/>
    </source>
</evidence>
<dbReference type="CDD" id="cd00090">
    <property type="entry name" value="HTH_ARSR"/>
    <property type="match status" value="1"/>
</dbReference>
<accession>A0A8J3B351</accession>
<evidence type="ECO:0000256" key="1">
    <source>
        <dbReference type="ARBA" id="ARBA00023015"/>
    </source>
</evidence>
<dbReference type="SMART" id="SM00529">
    <property type="entry name" value="HTH_DTXR"/>
    <property type="match status" value="1"/>
</dbReference>
<keyword evidence="3" id="KW-0804">Transcription</keyword>
<evidence type="ECO:0000256" key="3">
    <source>
        <dbReference type="ARBA" id="ARBA00023163"/>
    </source>
</evidence>
<dbReference type="InterPro" id="IPR000835">
    <property type="entry name" value="HTH_MarR-typ"/>
</dbReference>
<name>A0A8J3B351_9BACI</name>
<dbReference type="GO" id="GO:0003700">
    <property type="term" value="F:DNA-binding transcription factor activity"/>
    <property type="evidence" value="ECO:0007669"/>
    <property type="project" value="InterPro"/>
</dbReference>
<protein>
    <recommendedName>
        <fullName evidence="4">HTH marR-type domain-containing protein</fullName>
    </recommendedName>
</protein>
<dbReference type="PROSITE" id="PS50995">
    <property type="entry name" value="HTH_MARR_2"/>
    <property type="match status" value="1"/>
</dbReference>
<dbReference type="Gene3D" id="1.10.10.10">
    <property type="entry name" value="Winged helix-like DNA-binding domain superfamily/Winged helix DNA-binding domain"/>
    <property type="match status" value="1"/>
</dbReference>
<dbReference type="InterPro" id="IPR039422">
    <property type="entry name" value="MarR/SlyA-like"/>
</dbReference>
<dbReference type="SMART" id="SM00347">
    <property type="entry name" value="HTH_MARR"/>
    <property type="match status" value="1"/>
</dbReference>
<dbReference type="SUPFAM" id="SSF46785">
    <property type="entry name" value="Winged helix' DNA-binding domain"/>
    <property type="match status" value="1"/>
</dbReference>
<keyword evidence="6" id="KW-1185">Reference proteome</keyword>
<dbReference type="AlphaFoldDB" id="A0A8J3B351"/>
<feature type="domain" description="HTH marR-type" evidence="4">
    <location>
        <begin position="9"/>
        <end position="145"/>
    </location>
</feature>
<dbReference type="PROSITE" id="PS01117">
    <property type="entry name" value="HTH_MARR_1"/>
    <property type="match status" value="1"/>
</dbReference>
<comment type="caution">
    <text evidence="5">The sequence shown here is derived from an EMBL/GenBank/DDBJ whole genome shotgun (WGS) entry which is preliminary data.</text>
</comment>
<dbReference type="PANTHER" id="PTHR33164:SF43">
    <property type="entry name" value="HTH-TYPE TRANSCRIPTIONAL REPRESSOR YETL"/>
    <property type="match status" value="1"/>
</dbReference>
<dbReference type="InterPro" id="IPR036388">
    <property type="entry name" value="WH-like_DNA-bd_sf"/>
</dbReference>
<dbReference type="Proteomes" id="UP000637720">
    <property type="component" value="Unassembled WGS sequence"/>
</dbReference>
<evidence type="ECO:0000313" key="6">
    <source>
        <dbReference type="Proteomes" id="UP000637720"/>
    </source>
</evidence>
<evidence type="ECO:0000256" key="2">
    <source>
        <dbReference type="ARBA" id="ARBA00023125"/>
    </source>
</evidence>
<dbReference type="Pfam" id="PF01047">
    <property type="entry name" value="MarR"/>
    <property type="match status" value="1"/>
</dbReference>